<dbReference type="PANTHER" id="PTHR47843">
    <property type="entry name" value="BTB DOMAIN-CONTAINING PROTEIN-RELATED"/>
    <property type="match status" value="1"/>
</dbReference>
<feature type="region of interest" description="Disordered" evidence="1">
    <location>
        <begin position="1"/>
        <end position="21"/>
    </location>
</feature>
<dbReference type="EMBL" id="BAUL01000225">
    <property type="protein sequence ID" value="GAD98010.1"/>
    <property type="molecule type" value="Genomic_DNA"/>
</dbReference>
<feature type="region of interest" description="Disordered" evidence="1">
    <location>
        <begin position="98"/>
        <end position="119"/>
    </location>
</feature>
<sequence length="273" mass="30799">MSNSPSDSGSSQTSAESEESNKRTLRYIDFLHSDVVQVTTEDSKIPFKAHKDLLGSTSEALATDLDSGFGKVYTFPGTSITTLARFIEWAYTDTYPEAIDLPSDNNDNNDETDTESPVPDAEALKQRLEAVQAAETDQVLAHINLYIFAERHEIPRLKQAAFLRLRSQCANIGTPETDRTWPDVVDIIDRALSVLPADDELLAWLARYAAYRVNELWREDEFLDILQKFPDFSLEVIRRMRPAQSPAWPCYPVPTLARPLYETGESPAWSPRV</sequence>
<dbReference type="Gene3D" id="3.30.710.10">
    <property type="entry name" value="Potassium Channel Kv1.1, Chain A"/>
    <property type="match status" value="1"/>
</dbReference>
<dbReference type="PANTHER" id="PTHR47843:SF2">
    <property type="entry name" value="BTB DOMAIN-CONTAINING PROTEIN"/>
    <property type="match status" value="1"/>
</dbReference>
<feature type="compositionally biased region" description="Polar residues" evidence="1">
    <location>
        <begin position="1"/>
        <end position="15"/>
    </location>
</feature>
<dbReference type="InterPro" id="IPR011333">
    <property type="entry name" value="SKP1/BTB/POZ_sf"/>
</dbReference>
<dbReference type="InParanoid" id="V5I3Z1"/>
<name>V5I3Z1_BYSSN</name>
<dbReference type="Proteomes" id="UP000018001">
    <property type="component" value="Unassembled WGS sequence"/>
</dbReference>
<proteinExistence type="predicted"/>
<evidence type="ECO:0000313" key="3">
    <source>
        <dbReference type="Proteomes" id="UP000018001"/>
    </source>
</evidence>
<protein>
    <recommendedName>
        <fullName evidence="4">BTB domain-containing protein</fullName>
    </recommendedName>
</protein>
<dbReference type="AlphaFoldDB" id="V5I3Z1"/>
<comment type="caution">
    <text evidence="2">The sequence shown here is derived from an EMBL/GenBank/DDBJ whole genome shotgun (WGS) entry which is preliminary data.</text>
</comment>
<dbReference type="HOGENOM" id="CLU_065174_0_0_1"/>
<reference evidence="3" key="1">
    <citation type="journal article" date="2014" name="Genome Announc.">
        <title>Draft genome sequence of the formaldehyde-resistant fungus Byssochlamys spectabilis No. 5 (anamorph Paecilomyces variotii No. 5) (NBRC109023).</title>
        <authorList>
            <person name="Oka T."/>
            <person name="Ekino K."/>
            <person name="Fukuda K."/>
            <person name="Nomura Y."/>
        </authorList>
    </citation>
    <scope>NUCLEOTIDE SEQUENCE [LARGE SCALE GENOMIC DNA]</scope>
    <source>
        <strain evidence="3">No. 5 / NBRC 109023</strain>
    </source>
</reference>
<dbReference type="eggNOG" id="ENOG502T05A">
    <property type="taxonomic scope" value="Eukaryota"/>
</dbReference>
<dbReference type="OrthoDB" id="6359816at2759"/>
<dbReference type="CDD" id="cd18186">
    <property type="entry name" value="BTB_POZ_ZBTB_KLHL-like"/>
    <property type="match status" value="1"/>
</dbReference>
<accession>V5I3Z1</accession>
<evidence type="ECO:0000256" key="1">
    <source>
        <dbReference type="SAM" id="MobiDB-lite"/>
    </source>
</evidence>
<evidence type="ECO:0000313" key="2">
    <source>
        <dbReference type="EMBL" id="GAD98010.1"/>
    </source>
</evidence>
<evidence type="ECO:0008006" key="4">
    <source>
        <dbReference type="Google" id="ProtNLM"/>
    </source>
</evidence>
<organism evidence="2 3">
    <name type="scientific">Byssochlamys spectabilis (strain No. 5 / NBRC 109023)</name>
    <name type="common">Paecilomyces variotii</name>
    <dbReference type="NCBI Taxonomy" id="1356009"/>
    <lineage>
        <taxon>Eukaryota</taxon>
        <taxon>Fungi</taxon>
        <taxon>Dikarya</taxon>
        <taxon>Ascomycota</taxon>
        <taxon>Pezizomycotina</taxon>
        <taxon>Eurotiomycetes</taxon>
        <taxon>Eurotiomycetidae</taxon>
        <taxon>Eurotiales</taxon>
        <taxon>Thermoascaceae</taxon>
        <taxon>Paecilomyces</taxon>
    </lineage>
</organism>
<keyword evidence="3" id="KW-1185">Reference proteome</keyword>
<gene>
    <name evidence="2" type="ORF">PVAR5_6698</name>
</gene>